<dbReference type="AlphaFoldDB" id="A0A455SKX1"/>
<dbReference type="EMBL" id="AP019376">
    <property type="protein sequence ID" value="BBH87552.1"/>
    <property type="molecule type" value="Genomic_DNA"/>
</dbReference>
<dbReference type="Gene3D" id="3.20.20.105">
    <property type="entry name" value="Queuine tRNA-ribosyltransferase-like"/>
    <property type="match status" value="1"/>
</dbReference>
<proteinExistence type="predicted"/>
<accession>A0A455SKX1</accession>
<reference evidence="1" key="1">
    <citation type="submission" date="2018-12" db="EMBL/GenBank/DDBJ databases">
        <title>Novel natural products biosynthetic potential of the class Ktedonobacteria.</title>
        <authorList>
            <person name="Zheng Y."/>
            <person name="Saitou A."/>
            <person name="Wang C.M."/>
            <person name="Toyoda A."/>
            <person name="Minakuchi Y."/>
            <person name="Sekiguchi Y."/>
            <person name="Ueda K."/>
            <person name="Takano H."/>
            <person name="Sakai Y."/>
            <person name="Yokota A."/>
            <person name="Yabe S."/>
        </authorList>
    </citation>
    <scope>NUCLEOTIDE SEQUENCE</scope>
    <source>
        <strain evidence="1">COM3</strain>
    </source>
</reference>
<dbReference type="InterPro" id="IPR036511">
    <property type="entry name" value="TGT-like_sf"/>
</dbReference>
<dbReference type="SUPFAM" id="SSF51713">
    <property type="entry name" value="tRNA-guanine transglycosylase"/>
    <property type="match status" value="1"/>
</dbReference>
<evidence type="ECO:0008006" key="2">
    <source>
        <dbReference type="Google" id="ProtNLM"/>
    </source>
</evidence>
<evidence type="ECO:0000313" key="1">
    <source>
        <dbReference type="EMBL" id="BBH87552.1"/>
    </source>
</evidence>
<dbReference type="GO" id="GO:0006400">
    <property type="term" value="P:tRNA modification"/>
    <property type="evidence" value="ECO:0007669"/>
    <property type="project" value="InterPro"/>
</dbReference>
<sequence>MSLQFFASMTTAPGEFRKIEKLLAEAQPAIDPLAGVLSTPLFMSQEALSFVRRFQEERKSQICFDSAGYYVQMGKISYYELYMKLLNCYRTHRWADRYVLPDNVPLSSDSLAQVEEKVRETVYYSCLFFHEMPDELKEKAMPVVHGRTRAQIEYCLEHYIQLGVKWIGFGSFGTAGKNNEANVATNSAVENARFVVQIAKQYGIKVHLFGIGAPALVGMLYSTGAASFDSASWFKAAGFGQVHMPFMRSYNITYNNSSSEIQQGITWDHFTRLKKITGHECLFCADYHTLAGHKMHRVIHNLLVVNETVAMLNQGLFDRARAIYEQGSVKYKEEYKQWLPLH</sequence>
<name>A0A455SKX1_9CHLR</name>
<organism evidence="1">
    <name type="scientific">Thermosporothrix sp. COM3</name>
    <dbReference type="NCBI Taxonomy" id="2490863"/>
    <lineage>
        <taxon>Bacteria</taxon>
        <taxon>Bacillati</taxon>
        <taxon>Chloroflexota</taxon>
        <taxon>Ktedonobacteria</taxon>
        <taxon>Ktedonobacterales</taxon>
        <taxon>Thermosporotrichaceae</taxon>
        <taxon>Thermosporothrix</taxon>
    </lineage>
</organism>
<protein>
    <recommendedName>
        <fullName evidence="2">tRNA-guanine(15) transglycosylase-like domain-containing protein</fullName>
    </recommendedName>
</protein>
<gene>
    <name evidence="1" type="ORF">KTC_23030</name>
</gene>